<sequence>MKVTVEIDCTPVEARQFFGLPDVQPMQGAVMAEVERRMLAEMDRFSPETLMKSWLSFTPQSAEQASELFMNLFNRSFGGGKPQTK</sequence>
<organism evidence="1 2">
    <name type="scientific">Methylobacterium soli</name>
    <dbReference type="NCBI Taxonomy" id="553447"/>
    <lineage>
        <taxon>Bacteria</taxon>
        <taxon>Pseudomonadati</taxon>
        <taxon>Pseudomonadota</taxon>
        <taxon>Alphaproteobacteria</taxon>
        <taxon>Hyphomicrobiales</taxon>
        <taxon>Methylobacteriaceae</taxon>
        <taxon>Methylobacterium</taxon>
    </lineage>
</organism>
<proteinExistence type="predicted"/>
<comment type="caution">
    <text evidence="1">The sequence shown here is derived from an EMBL/GenBank/DDBJ whole genome shotgun (WGS) entry which is preliminary data.</text>
</comment>
<dbReference type="Proteomes" id="UP000474159">
    <property type="component" value="Unassembled WGS sequence"/>
</dbReference>
<reference evidence="1 2" key="1">
    <citation type="submission" date="2019-09" db="EMBL/GenBank/DDBJ databases">
        <title>YIM 48816 draft genome.</title>
        <authorList>
            <person name="Jiang L."/>
        </authorList>
    </citation>
    <scope>NUCLEOTIDE SEQUENCE [LARGE SCALE GENOMIC DNA]</scope>
    <source>
        <strain evidence="1 2">YIM 48816</strain>
    </source>
</reference>
<dbReference type="OrthoDB" id="5740990at2"/>
<protein>
    <submittedName>
        <fullName evidence="1">Uncharacterized protein</fullName>
    </submittedName>
</protein>
<dbReference type="Pfam" id="PF20099">
    <property type="entry name" value="DUF6489"/>
    <property type="match status" value="1"/>
</dbReference>
<evidence type="ECO:0000313" key="2">
    <source>
        <dbReference type="Proteomes" id="UP000474159"/>
    </source>
</evidence>
<dbReference type="RefSeq" id="WP_151002570.1">
    <property type="nucleotide sequence ID" value="NZ_BPQY01000745.1"/>
</dbReference>
<evidence type="ECO:0000313" key="1">
    <source>
        <dbReference type="EMBL" id="KAB1076644.1"/>
    </source>
</evidence>
<name>A0A6L3SVQ4_9HYPH</name>
<dbReference type="InterPro" id="IPR045502">
    <property type="entry name" value="DUF6489"/>
</dbReference>
<keyword evidence="2" id="KW-1185">Reference proteome</keyword>
<gene>
    <name evidence="1" type="ORF">F6X53_22355</name>
</gene>
<dbReference type="AlphaFoldDB" id="A0A6L3SVQ4"/>
<dbReference type="EMBL" id="VZZK01000028">
    <property type="protein sequence ID" value="KAB1076644.1"/>
    <property type="molecule type" value="Genomic_DNA"/>
</dbReference>
<accession>A0A6L3SVQ4</accession>